<keyword evidence="4" id="KW-1185">Reference proteome</keyword>
<dbReference type="InterPro" id="IPR027417">
    <property type="entry name" value="P-loop_NTPase"/>
</dbReference>
<dbReference type="EMBL" id="JBFRYA010000001">
    <property type="protein sequence ID" value="MEX1667790.1"/>
    <property type="molecule type" value="Genomic_DNA"/>
</dbReference>
<accession>A0ABV3U2S6</accession>
<keyword evidence="1" id="KW-0175">Coiled coil</keyword>
<keyword evidence="3" id="KW-0067">ATP-binding</keyword>
<reference evidence="3 4" key="1">
    <citation type="journal article" date="2011" name="Int. J. Syst. Evol. Microbiol.">
        <title>Zhongshania antarctica gen. nov., sp. nov. and Zhongshania guokunii sp. nov., gammaproteobacteria respectively isolated from coastal attached (fast) ice and surface seawater of the Antarctic.</title>
        <authorList>
            <person name="Li H.J."/>
            <person name="Zhang X.Y."/>
            <person name="Chen C.X."/>
            <person name="Zhang Y.J."/>
            <person name="Gao Z.M."/>
            <person name="Yu Y."/>
            <person name="Chen X.L."/>
            <person name="Chen B."/>
            <person name="Zhang Y.Z."/>
        </authorList>
    </citation>
    <scope>NUCLEOTIDE SEQUENCE [LARGE SCALE GENOMIC DNA]</scope>
    <source>
        <strain evidence="3 4">ZS6-22T</strain>
    </source>
</reference>
<feature type="coiled-coil region" evidence="1">
    <location>
        <begin position="495"/>
        <end position="529"/>
    </location>
</feature>
<organism evidence="3 4">
    <name type="scientific">Zhongshania guokunii</name>
    <dbReference type="NCBI Taxonomy" id="641783"/>
    <lineage>
        <taxon>Bacteria</taxon>
        <taxon>Pseudomonadati</taxon>
        <taxon>Pseudomonadota</taxon>
        <taxon>Gammaproteobacteria</taxon>
        <taxon>Cellvibrionales</taxon>
        <taxon>Spongiibacteraceae</taxon>
        <taxon>Zhongshania</taxon>
    </lineage>
</organism>
<evidence type="ECO:0000256" key="2">
    <source>
        <dbReference type="SAM" id="MobiDB-lite"/>
    </source>
</evidence>
<feature type="region of interest" description="Disordered" evidence="2">
    <location>
        <begin position="416"/>
        <end position="443"/>
    </location>
</feature>
<feature type="coiled-coil region" evidence="1">
    <location>
        <begin position="279"/>
        <end position="338"/>
    </location>
</feature>
<dbReference type="SUPFAM" id="SSF52540">
    <property type="entry name" value="P-loop containing nucleoside triphosphate hydrolases"/>
    <property type="match status" value="1"/>
</dbReference>
<gene>
    <name evidence="3" type="ORF">AB4876_02650</name>
</gene>
<proteinExistence type="predicted"/>
<keyword evidence="3" id="KW-0547">Nucleotide-binding</keyword>
<protein>
    <submittedName>
        <fullName evidence="3">ATP-binding protein</fullName>
    </submittedName>
</protein>
<feature type="coiled-coil region" evidence="1">
    <location>
        <begin position="813"/>
        <end position="879"/>
    </location>
</feature>
<dbReference type="Pfam" id="PF12128">
    <property type="entry name" value="DUF3584"/>
    <property type="match status" value="1"/>
</dbReference>
<name>A0ABV3U2S6_9GAMM</name>
<dbReference type="RefSeq" id="WP_368380092.1">
    <property type="nucleotide sequence ID" value="NZ_JBFRYA010000001.1"/>
</dbReference>
<evidence type="ECO:0000313" key="3">
    <source>
        <dbReference type="EMBL" id="MEX1667790.1"/>
    </source>
</evidence>
<comment type="caution">
    <text evidence="3">The sequence shown here is derived from an EMBL/GenBank/DDBJ whole genome shotgun (WGS) entry which is preliminary data.</text>
</comment>
<evidence type="ECO:0000313" key="4">
    <source>
        <dbReference type="Proteomes" id="UP001557485"/>
    </source>
</evidence>
<evidence type="ECO:0000256" key="1">
    <source>
        <dbReference type="SAM" id="Coils"/>
    </source>
</evidence>
<dbReference type="InterPro" id="IPR021979">
    <property type="entry name" value="DUF3584"/>
</dbReference>
<sequence length="1220" mass="138786">MYGLKQIIMIDGHIAGKVTRINVSENANLSGTNGAGKTTILKLLPFFLGITPSELISKGSTKKPFVEYYLPRPSSYLVFEYERESGRVCAVVYRHSSGRTPSYRFLHAPFAIEQFSFIADGGKRRLFNNQEISGHWRSLGLEFTHRQIDTIMDYRAVIQNDRGLLARQQGLRAVAARYCMGDQKTHMQHMEKLVHATLGKDNKLTRIKLMLARIMEEEGISFPKITLHRENEESVLSISTLRDFQGQLPELRKVINQNSELNLSYAELGAIIGGLLIHEEQTQARLSELEAEFEEITQRILIENERYDGQTSELSAKRNDLKSRCNSLYNDIETLQAAADAWDEMGIEAIIADYAILPFFETQAAQAKETLDSLLSEQQDLVQRFERLGEQAKRDHQRQAADMDGELAIQREQLHQAKSDYEDERTEEFQNHSKHLSQLAANQRPERDAAMLKLNAAQAEYDNPPLSEEERLSLELAEAAVERAELALEHQAPQLDSLKNRYEQAISARENAESERQQSANVRSDIEKQYREQLALHSPDDKSLLSVLREQQPDWAQSIGRVINPELLQRRDLHPTKTSGDNHNLLGWDLKLDAIEIPSYAQSQAELQQNLDALKRRVESAKKDEEACENGLQKANKLVQEADSAFQEGRHTQQNLARQLKAAKDARDRERQQQRDIRVNRKLLAEQSLNDAKAAFASVEERQAEQLRVFNEQHHEALANLQSNFAQSKSRLDLAIDQIRLRRKECDSQLAELLKRNKQDMARALRDEGVDEKRVEEASAAAKSSQAFCLELKAKRNDIDSYKEWKTHKLPNMAGYNTALRDAEAQLQEVNDSLERAMADHNRALKLNRAEQTRIEEARRHARDLLERLRQQLQQTGRASMAKTPSTASADMLLHEAAELLKLQQQLIKSIQAGIRNAERILSKSPNSDIAILWERLCSQAWDESGLLADSDDAWRQKPKVIEHLLDDALPQMKRSLLASFQNMGDQLADIYAGLGRIRSSIKTESRRVSRAIDNNLRFSALSNIEVKLSSRVELQEYWDALAAFQRSWVNWQLERSGELPPAHVADAMMDAIMGLRQSRISDSLESLFDLEISITENGQCATVRNEAQMEDFSSTGLMYLALCSIFVGLMRELCPNREVLIHWPLDELGTLAHENVDLLFTMLRENGVMILGGFPSSDPQLLKHFTYKHVIEQGKPLIELDLAEDKLDVLSKAALEAAQ</sequence>
<feature type="coiled-coil region" evidence="1">
    <location>
        <begin position="604"/>
        <end position="673"/>
    </location>
</feature>
<dbReference type="Proteomes" id="UP001557485">
    <property type="component" value="Unassembled WGS sequence"/>
</dbReference>
<dbReference type="GO" id="GO:0005524">
    <property type="term" value="F:ATP binding"/>
    <property type="evidence" value="ECO:0007669"/>
    <property type="project" value="UniProtKB-KW"/>
</dbReference>